<keyword evidence="5 7" id="KW-0472">Membrane</keyword>
<feature type="transmembrane region" description="Helical" evidence="7">
    <location>
        <begin position="57"/>
        <end position="81"/>
    </location>
</feature>
<feature type="transmembrane region" description="Helical" evidence="7">
    <location>
        <begin position="24"/>
        <end position="45"/>
    </location>
</feature>
<feature type="transmembrane region" description="Helical" evidence="7">
    <location>
        <begin position="87"/>
        <end position="108"/>
    </location>
</feature>
<dbReference type="EMBL" id="RJJR01000021">
    <property type="protein sequence ID" value="RNI33373.1"/>
    <property type="molecule type" value="Genomic_DNA"/>
</dbReference>
<keyword evidence="4 7" id="KW-1133">Transmembrane helix</keyword>
<evidence type="ECO:0000256" key="2">
    <source>
        <dbReference type="ARBA" id="ARBA00022475"/>
    </source>
</evidence>
<dbReference type="GO" id="GO:0005886">
    <property type="term" value="C:plasma membrane"/>
    <property type="evidence" value="ECO:0007669"/>
    <property type="project" value="UniProtKB-SubCell"/>
</dbReference>
<evidence type="ECO:0000256" key="7">
    <source>
        <dbReference type="SAM" id="Phobius"/>
    </source>
</evidence>
<evidence type="ECO:0000256" key="6">
    <source>
        <dbReference type="SAM" id="MobiDB-lite"/>
    </source>
</evidence>
<evidence type="ECO:0000313" key="9">
    <source>
        <dbReference type="Proteomes" id="UP000267223"/>
    </source>
</evidence>
<evidence type="ECO:0008006" key="10">
    <source>
        <dbReference type="Google" id="ProtNLM"/>
    </source>
</evidence>
<reference evidence="8 9" key="1">
    <citation type="submission" date="2018-11" db="EMBL/GenBank/DDBJ databases">
        <title>Draft genome sequence of Ferruginibacter sp. BO-59.</title>
        <authorList>
            <person name="Im W.T."/>
        </authorList>
    </citation>
    <scope>NUCLEOTIDE SEQUENCE [LARGE SCALE GENOMIC DNA]</scope>
    <source>
        <strain evidence="8 9">BO-59</strain>
    </source>
</reference>
<comment type="caution">
    <text evidence="8">The sequence shown here is derived from an EMBL/GenBank/DDBJ whole genome shotgun (WGS) entry which is preliminary data.</text>
</comment>
<evidence type="ECO:0000256" key="5">
    <source>
        <dbReference type="ARBA" id="ARBA00023136"/>
    </source>
</evidence>
<organism evidence="8 9">
    <name type="scientific">Hanamia caeni</name>
    <dbReference type="NCBI Taxonomy" id="2294116"/>
    <lineage>
        <taxon>Bacteria</taxon>
        <taxon>Pseudomonadati</taxon>
        <taxon>Bacteroidota</taxon>
        <taxon>Chitinophagia</taxon>
        <taxon>Chitinophagales</taxon>
        <taxon>Chitinophagaceae</taxon>
        <taxon>Hanamia</taxon>
    </lineage>
</organism>
<name>A0A3M9N830_9BACT</name>
<sequence length="149" mass="16726">MSVEPTHLGTTPEDVAHVKRIWKAFWILLVLTILELALGLTIYFIDLGANPNESLVLVLKGVIIIFTLAKAFYIISIFMHLGDEIRTMIMSVALPALLFVWFIIAFLADGSSFKHLRNTDAGIRKYEPTPQQFHHPAPAPAEKSDKKLD</sequence>
<gene>
    <name evidence="8" type="ORF">EFY79_19165</name>
</gene>
<keyword evidence="3 7" id="KW-0812">Transmembrane</keyword>
<protein>
    <recommendedName>
        <fullName evidence="10">Cytochrome C oxidase subunit IV</fullName>
    </recommendedName>
</protein>
<dbReference type="OrthoDB" id="981917at2"/>
<proteinExistence type="predicted"/>
<keyword evidence="2" id="KW-1003">Cell membrane</keyword>
<dbReference type="Pfam" id="PF03626">
    <property type="entry name" value="COX4_pro"/>
    <property type="match status" value="1"/>
</dbReference>
<keyword evidence="9" id="KW-1185">Reference proteome</keyword>
<feature type="region of interest" description="Disordered" evidence="6">
    <location>
        <begin position="127"/>
        <end position="149"/>
    </location>
</feature>
<evidence type="ECO:0000313" key="8">
    <source>
        <dbReference type="EMBL" id="RNI33373.1"/>
    </source>
</evidence>
<evidence type="ECO:0000256" key="3">
    <source>
        <dbReference type="ARBA" id="ARBA00022692"/>
    </source>
</evidence>
<comment type="subcellular location">
    <subcellularLocation>
        <location evidence="1">Cell membrane</location>
        <topology evidence="1">Multi-pass membrane protein</topology>
    </subcellularLocation>
</comment>
<dbReference type="InterPro" id="IPR005171">
    <property type="entry name" value="Cyt_c_oxidase_su4_prok"/>
</dbReference>
<evidence type="ECO:0000256" key="4">
    <source>
        <dbReference type="ARBA" id="ARBA00022989"/>
    </source>
</evidence>
<dbReference type="RefSeq" id="WP_123122369.1">
    <property type="nucleotide sequence ID" value="NZ_RJJR01000021.1"/>
</dbReference>
<evidence type="ECO:0000256" key="1">
    <source>
        <dbReference type="ARBA" id="ARBA00004651"/>
    </source>
</evidence>
<dbReference type="Proteomes" id="UP000267223">
    <property type="component" value="Unassembled WGS sequence"/>
</dbReference>
<accession>A0A3M9N830</accession>
<dbReference type="AlphaFoldDB" id="A0A3M9N830"/>